<name>A0A0V0T129_9BILA</name>
<dbReference type="EMBL" id="JYDJ01001078">
    <property type="protein sequence ID" value="KRX32721.1"/>
    <property type="molecule type" value="Genomic_DNA"/>
</dbReference>
<comment type="caution">
    <text evidence="2">The sequence shown here is derived from an EMBL/GenBank/DDBJ whole genome shotgun (WGS) entry which is preliminary data.</text>
</comment>
<accession>A0A0V0T129</accession>
<gene>
    <name evidence="3" type="ORF">T05_15140</name>
    <name evidence="2" type="ORF">T05_8830</name>
</gene>
<feature type="region of interest" description="Disordered" evidence="1">
    <location>
        <begin position="26"/>
        <end position="59"/>
    </location>
</feature>
<organism evidence="2 4">
    <name type="scientific">Trichinella murrelli</name>
    <dbReference type="NCBI Taxonomy" id="144512"/>
    <lineage>
        <taxon>Eukaryota</taxon>
        <taxon>Metazoa</taxon>
        <taxon>Ecdysozoa</taxon>
        <taxon>Nematoda</taxon>
        <taxon>Enoplea</taxon>
        <taxon>Dorylaimia</taxon>
        <taxon>Trichinellida</taxon>
        <taxon>Trichinellidae</taxon>
        <taxon>Trichinella</taxon>
    </lineage>
</organism>
<feature type="region of interest" description="Disordered" evidence="1">
    <location>
        <begin position="81"/>
        <end position="100"/>
    </location>
</feature>
<feature type="region of interest" description="Disordered" evidence="1">
    <location>
        <begin position="277"/>
        <end position="304"/>
    </location>
</feature>
<reference evidence="2 4" key="1">
    <citation type="submission" date="2015-01" db="EMBL/GenBank/DDBJ databases">
        <title>Evolution of Trichinella species and genotypes.</title>
        <authorList>
            <person name="Korhonen P.K."/>
            <person name="Edoardo P."/>
            <person name="Giuseppe L.R."/>
            <person name="Gasser R.B."/>
        </authorList>
    </citation>
    <scope>NUCLEOTIDE SEQUENCE [LARGE SCALE GENOMIC DNA]</scope>
    <source>
        <strain evidence="2">ISS417</strain>
    </source>
</reference>
<protein>
    <submittedName>
        <fullName evidence="2">Uncharacterized protein</fullName>
    </submittedName>
</protein>
<sequence>MSISPCRIFSRIRWMANAPMRRLATGWPELPTAPRRTSTLHSRRSRSTQPPTLPTRRFPYDPSSSNLLDATVPSAAGFPAGAIPDDPTSPNVRRGLSSESSPFDRTLALRDRLRAVLPHVIHPRRVSTATDPPIALRRRPVTSSRYRPTHRPPAALSALSASAPPPLRFWPVSHPRTPSAPLGPLHKPERLHPRAGTSTAGALSRSKPKFHSAPSALWPHATSQGREATPLMGPCEPEDFCHILPDEGDCGPRVQQAIHHHMFSVWPISASTGCRESFPRGASHGPKTRVDAVRPRRSSRLRHR</sequence>
<proteinExistence type="predicted"/>
<evidence type="ECO:0000256" key="1">
    <source>
        <dbReference type="SAM" id="MobiDB-lite"/>
    </source>
</evidence>
<feature type="compositionally biased region" description="Low complexity" evidence="1">
    <location>
        <begin position="152"/>
        <end position="162"/>
    </location>
</feature>
<evidence type="ECO:0000313" key="3">
    <source>
        <dbReference type="EMBL" id="KRX32723.1"/>
    </source>
</evidence>
<evidence type="ECO:0000313" key="4">
    <source>
        <dbReference type="Proteomes" id="UP000055048"/>
    </source>
</evidence>
<dbReference type="Proteomes" id="UP000055048">
    <property type="component" value="Unassembled WGS sequence"/>
</dbReference>
<dbReference type="EMBL" id="JYDJ01001077">
    <property type="protein sequence ID" value="KRX32723.1"/>
    <property type="molecule type" value="Genomic_DNA"/>
</dbReference>
<feature type="compositionally biased region" description="Basic residues" evidence="1">
    <location>
        <begin position="295"/>
        <end position="304"/>
    </location>
</feature>
<feature type="region of interest" description="Disordered" evidence="1">
    <location>
        <begin position="128"/>
        <end position="216"/>
    </location>
</feature>
<evidence type="ECO:0000313" key="2">
    <source>
        <dbReference type="EMBL" id="KRX32721.1"/>
    </source>
</evidence>
<keyword evidence="4" id="KW-1185">Reference proteome</keyword>
<dbReference type="AlphaFoldDB" id="A0A0V0T129"/>